<protein>
    <submittedName>
        <fullName evidence="3">Protein insensitive-like</fullName>
    </submittedName>
</protein>
<evidence type="ECO:0000313" key="2">
    <source>
        <dbReference type="Proteomes" id="UP000695000"/>
    </source>
</evidence>
<organism evidence="2 3">
    <name type="scientific">Nicrophorus vespilloides</name>
    <name type="common">Boreal carrion beetle</name>
    <dbReference type="NCBI Taxonomy" id="110193"/>
    <lineage>
        <taxon>Eukaryota</taxon>
        <taxon>Metazoa</taxon>
        <taxon>Ecdysozoa</taxon>
        <taxon>Arthropoda</taxon>
        <taxon>Hexapoda</taxon>
        <taxon>Insecta</taxon>
        <taxon>Pterygota</taxon>
        <taxon>Neoptera</taxon>
        <taxon>Endopterygota</taxon>
        <taxon>Coleoptera</taxon>
        <taxon>Polyphaga</taxon>
        <taxon>Staphyliniformia</taxon>
        <taxon>Silphidae</taxon>
        <taxon>Nicrophorinae</taxon>
        <taxon>Nicrophorus</taxon>
    </lineage>
</organism>
<evidence type="ECO:0000313" key="3">
    <source>
        <dbReference type="RefSeq" id="XP_017776668.1"/>
    </source>
</evidence>
<dbReference type="InterPro" id="IPR018379">
    <property type="entry name" value="BEN_domain"/>
</dbReference>
<dbReference type="Pfam" id="PF10523">
    <property type="entry name" value="BEN"/>
    <property type="match status" value="1"/>
</dbReference>
<dbReference type="Proteomes" id="UP000695000">
    <property type="component" value="Unplaced"/>
</dbReference>
<dbReference type="GeneID" id="108562757"/>
<proteinExistence type="predicted"/>
<dbReference type="RefSeq" id="XP_017776668.1">
    <property type="nucleotide sequence ID" value="XM_017921179.1"/>
</dbReference>
<gene>
    <name evidence="3" type="primary">LOC108562757</name>
</gene>
<feature type="domain" description="BEN" evidence="1">
    <location>
        <begin position="93"/>
        <end position="181"/>
    </location>
</feature>
<dbReference type="PROSITE" id="PS51457">
    <property type="entry name" value="BEN"/>
    <property type="match status" value="1"/>
</dbReference>
<evidence type="ECO:0000259" key="1">
    <source>
        <dbReference type="PROSITE" id="PS51457"/>
    </source>
</evidence>
<sequence>MNFSTISADHNFVLVECKENTTYFRLGRVSEIFGLFRPNDSYYNSSETNNLIPCDVIMTSNDIEKLRARMVQHIAYNMLHPHSRVNMLTTFGPHETLINKNFFSRIRWCDYRSATQNLLCAVFSRETLATHTVAGRQSPKLKLDANKIDDIISIVTNKCNVTREHVLQVITYRCWFEDRKHKQRKSPKGKK</sequence>
<keyword evidence="2" id="KW-1185">Reference proteome</keyword>
<dbReference type="SMART" id="SM01025">
    <property type="entry name" value="BEN"/>
    <property type="match status" value="1"/>
</dbReference>
<accession>A0ABM1MQ18</accession>
<reference evidence="3" key="1">
    <citation type="submission" date="2025-08" db="UniProtKB">
        <authorList>
            <consortium name="RefSeq"/>
        </authorList>
    </citation>
    <scope>IDENTIFICATION</scope>
    <source>
        <tissue evidence="3">Whole Larva</tissue>
    </source>
</reference>
<dbReference type="Gene3D" id="1.10.10.2590">
    <property type="entry name" value="BEN domain"/>
    <property type="match status" value="1"/>
</dbReference>
<name>A0ABM1MQ18_NICVS</name>